<dbReference type="Proteomes" id="UP001577267">
    <property type="component" value="Unassembled WGS sequence"/>
</dbReference>
<feature type="transmembrane region" description="Helical" evidence="7">
    <location>
        <begin position="462"/>
        <end position="482"/>
    </location>
</feature>
<reference evidence="9 10" key="1">
    <citation type="submission" date="2024-09" db="EMBL/GenBank/DDBJ databases">
        <title>Draft genome sequence of multifaceted antimicrobials producing Streptomyces sp. strain FH1.</title>
        <authorList>
            <person name="Hassan F."/>
            <person name="Ali H."/>
            <person name="Hassan N."/>
            <person name="Nawaz A."/>
        </authorList>
    </citation>
    <scope>NUCLEOTIDE SEQUENCE [LARGE SCALE GENOMIC DNA]</scope>
    <source>
        <strain evidence="9 10">FH1</strain>
    </source>
</reference>
<dbReference type="PROSITE" id="PS50011">
    <property type="entry name" value="PROTEIN_KINASE_DOM"/>
    <property type="match status" value="1"/>
</dbReference>
<keyword evidence="7" id="KW-0812">Transmembrane</keyword>
<dbReference type="PROSITE" id="PS00107">
    <property type="entry name" value="PROTEIN_KINASE_ATP"/>
    <property type="match status" value="1"/>
</dbReference>
<feature type="transmembrane region" description="Helical" evidence="7">
    <location>
        <begin position="572"/>
        <end position="598"/>
    </location>
</feature>
<dbReference type="SMART" id="SM00220">
    <property type="entry name" value="S_TKc"/>
    <property type="match status" value="1"/>
</dbReference>
<evidence type="ECO:0000313" key="10">
    <source>
        <dbReference type="Proteomes" id="UP001577267"/>
    </source>
</evidence>
<dbReference type="InterPro" id="IPR008271">
    <property type="entry name" value="Ser/Thr_kinase_AS"/>
</dbReference>
<feature type="compositionally biased region" description="Low complexity" evidence="6">
    <location>
        <begin position="321"/>
        <end position="333"/>
    </location>
</feature>
<dbReference type="InterPro" id="IPR017441">
    <property type="entry name" value="Protein_kinase_ATP_BS"/>
</dbReference>
<keyword evidence="1" id="KW-0808">Transferase</keyword>
<evidence type="ECO:0000256" key="7">
    <source>
        <dbReference type="SAM" id="Phobius"/>
    </source>
</evidence>
<feature type="compositionally biased region" description="Low complexity" evidence="6">
    <location>
        <begin position="348"/>
        <end position="386"/>
    </location>
</feature>
<accession>A0ABV4ZG11</accession>
<feature type="domain" description="Protein kinase" evidence="8">
    <location>
        <begin position="15"/>
        <end position="280"/>
    </location>
</feature>
<evidence type="ECO:0000256" key="3">
    <source>
        <dbReference type="ARBA" id="ARBA00022777"/>
    </source>
</evidence>
<feature type="transmembrane region" description="Helical" evidence="7">
    <location>
        <begin position="410"/>
        <end position="430"/>
    </location>
</feature>
<gene>
    <name evidence="9" type="ORF">ACE11A_01530</name>
</gene>
<evidence type="ECO:0000256" key="1">
    <source>
        <dbReference type="ARBA" id="ARBA00022679"/>
    </source>
</evidence>
<dbReference type="Gene3D" id="1.10.510.10">
    <property type="entry name" value="Transferase(Phosphotransferase) domain 1"/>
    <property type="match status" value="1"/>
</dbReference>
<evidence type="ECO:0000256" key="5">
    <source>
        <dbReference type="PROSITE-ProRule" id="PRU10141"/>
    </source>
</evidence>
<dbReference type="InterPro" id="IPR011009">
    <property type="entry name" value="Kinase-like_dom_sf"/>
</dbReference>
<feature type="transmembrane region" description="Helical" evidence="7">
    <location>
        <begin position="542"/>
        <end position="560"/>
    </location>
</feature>
<feature type="binding site" evidence="5">
    <location>
        <position position="43"/>
    </location>
    <ligand>
        <name>ATP</name>
        <dbReference type="ChEBI" id="CHEBI:30616"/>
    </ligand>
</feature>
<dbReference type="CDD" id="cd14014">
    <property type="entry name" value="STKc_PknB_like"/>
    <property type="match status" value="1"/>
</dbReference>
<evidence type="ECO:0000256" key="2">
    <source>
        <dbReference type="ARBA" id="ARBA00022741"/>
    </source>
</evidence>
<evidence type="ECO:0000256" key="4">
    <source>
        <dbReference type="ARBA" id="ARBA00022840"/>
    </source>
</evidence>
<evidence type="ECO:0000256" key="6">
    <source>
        <dbReference type="SAM" id="MobiDB-lite"/>
    </source>
</evidence>
<dbReference type="EMBL" id="JBHGBT010000001">
    <property type="protein sequence ID" value="MFB4193051.1"/>
    <property type="molecule type" value="Genomic_DNA"/>
</dbReference>
<dbReference type="PANTHER" id="PTHR43289:SF34">
    <property type="entry name" value="SERINE_THREONINE-PROTEIN KINASE YBDM-RELATED"/>
    <property type="match status" value="1"/>
</dbReference>
<feature type="region of interest" description="Disordered" evidence="6">
    <location>
        <begin position="296"/>
        <end position="402"/>
    </location>
</feature>
<proteinExistence type="predicted"/>
<dbReference type="InterPro" id="IPR025565">
    <property type="entry name" value="DUF4328"/>
</dbReference>
<comment type="caution">
    <text evidence="9">The sequence shown here is derived from an EMBL/GenBank/DDBJ whole genome shotgun (WGS) entry which is preliminary data.</text>
</comment>
<keyword evidence="10" id="KW-1185">Reference proteome</keyword>
<dbReference type="PROSITE" id="PS00108">
    <property type="entry name" value="PROTEIN_KINASE_ST"/>
    <property type="match status" value="1"/>
</dbReference>
<dbReference type="Gene3D" id="3.30.200.20">
    <property type="entry name" value="Phosphorylase Kinase, domain 1"/>
    <property type="match status" value="1"/>
</dbReference>
<dbReference type="RefSeq" id="WP_375061103.1">
    <property type="nucleotide sequence ID" value="NZ_JBHGBT010000001.1"/>
</dbReference>
<keyword evidence="7" id="KW-1133">Transmembrane helix</keyword>
<organism evidence="9 10">
    <name type="scientific">Streptomyces carpaticus</name>
    <dbReference type="NCBI Taxonomy" id="285558"/>
    <lineage>
        <taxon>Bacteria</taxon>
        <taxon>Bacillati</taxon>
        <taxon>Actinomycetota</taxon>
        <taxon>Actinomycetes</taxon>
        <taxon>Kitasatosporales</taxon>
        <taxon>Streptomycetaceae</taxon>
        <taxon>Streptomyces</taxon>
    </lineage>
</organism>
<keyword evidence="4 5" id="KW-0067">ATP-binding</keyword>
<keyword evidence="2 5" id="KW-0547">Nucleotide-binding</keyword>
<dbReference type="InterPro" id="IPR000719">
    <property type="entry name" value="Prot_kinase_dom"/>
</dbReference>
<evidence type="ECO:0000313" key="9">
    <source>
        <dbReference type="EMBL" id="MFB4193051.1"/>
    </source>
</evidence>
<feature type="compositionally biased region" description="Basic and acidic residues" evidence="6">
    <location>
        <begin position="296"/>
        <end position="305"/>
    </location>
</feature>
<name>A0ABV4ZG11_9ACTN</name>
<dbReference type="PANTHER" id="PTHR43289">
    <property type="entry name" value="MITOGEN-ACTIVATED PROTEIN KINASE KINASE KINASE 20-RELATED"/>
    <property type="match status" value="1"/>
</dbReference>
<keyword evidence="3" id="KW-0418">Kinase</keyword>
<sequence>MRPLAPEDPRTIGAYQLLGKLGEGGMGQVYLARSDRGRTVAVKTVQPALAREPEFRRRFAQEITIARRVGGQWTAPVLDADTEAETPWVATGYIAGPTLNQVVSEDYGPLPEQSVLTLASGLLQALRDIHAVGLVHRDLKPANVLITIDGPRVIDFGIARAYDGVTGGGLTRTGSVIGSPGFMSPEQIMGKRLTAASDVFCLGSVLAYAVTGRLPFGTTDSGGHALMYRIVQEEPELDGVPEGQLRELISGCLNKDPEVRSSVAELLEVTGSDPPSGAWLPADVLAQLGRHAVRLLDSEDPDPRPGARQPQDTPAPPVPQPAAGAATPPGGQQSTPAHGSASAPPGFGPALTTPLAGPTPTQVAAPQGAPGAGAQAAQSGPAARAGGPWGTTAAKPSVPGTKPVKGLTTAVTWMLVLSMVTSTFTLSQYLRITEELMVWNGTDMSGFLDSGGIRGLANLADILALGAGVLMLATGLVWLLWFHRVRHNAEVFAPGQIRYGKAMAIGVWFIPIAMLLMPRGIARDIWRASHPQAYPPMKVVDFWWALWALWLALSHLPLTWDTWHTVGANVEAARVMMGVTMVGEFLLFLAAIAALVFVQRLGRLQQRRIDNAA</sequence>
<protein>
    <submittedName>
        <fullName evidence="9">DUF4328 domain-containing protein</fullName>
    </submittedName>
</protein>
<keyword evidence="7" id="KW-0472">Membrane</keyword>
<evidence type="ECO:0000259" key="8">
    <source>
        <dbReference type="PROSITE" id="PS50011"/>
    </source>
</evidence>
<feature type="transmembrane region" description="Helical" evidence="7">
    <location>
        <begin position="502"/>
        <end position="521"/>
    </location>
</feature>
<dbReference type="Pfam" id="PF14219">
    <property type="entry name" value="DUF4328"/>
    <property type="match status" value="1"/>
</dbReference>
<dbReference type="Pfam" id="PF00069">
    <property type="entry name" value="Pkinase"/>
    <property type="match status" value="1"/>
</dbReference>
<dbReference type="SUPFAM" id="SSF56112">
    <property type="entry name" value="Protein kinase-like (PK-like)"/>
    <property type="match status" value="1"/>
</dbReference>